<organism evidence="3 4">
    <name type="scientific">Acrobeloides nanus</name>
    <dbReference type="NCBI Taxonomy" id="290746"/>
    <lineage>
        <taxon>Eukaryota</taxon>
        <taxon>Metazoa</taxon>
        <taxon>Ecdysozoa</taxon>
        <taxon>Nematoda</taxon>
        <taxon>Chromadorea</taxon>
        <taxon>Rhabditida</taxon>
        <taxon>Tylenchina</taxon>
        <taxon>Cephalobomorpha</taxon>
        <taxon>Cephaloboidea</taxon>
        <taxon>Cephalobidae</taxon>
        <taxon>Acrobeloides</taxon>
    </lineage>
</organism>
<dbReference type="Proteomes" id="UP000887540">
    <property type="component" value="Unplaced"/>
</dbReference>
<feature type="domain" description="Sushi" evidence="2">
    <location>
        <begin position="187"/>
        <end position="226"/>
    </location>
</feature>
<keyword evidence="3" id="KW-1185">Reference proteome</keyword>
<accession>A0A914CF72</accession>
<dbReference type="InterPro" id="IPR000436">
    <property type="entry name" value="Sushi_SCR_CCP_dom"/>
</dbReference>
<sequence>MDYKKWEFDNGAAEAYYWEIGVRVETKCKPGYSFEDEHFRKRGADNFTCDAPLNWRDMVLKNGETGQRPGACKPNCNSISVSDLPPGVEKVAGPGDGDLIKDGSETKVYFNTIYKFKCKDGQPNVDGRTEQMLICRGGADGYYDSSTTQIRAQVMSCSKKSCERIRDLKIGAQLVTQKYQCAINSDGKYTDGCKLAIRCKEGYYMAEAKYVNGQKIVCSGGTWVEEEKVKAAVSFKMAACQPGCKALREDNPFEMRNATFIGVGKPTKIYKHEECDYWVSGTIVETKCKDGFAFDDEDNRKRGQDKHICINGEWYDFAQNKSLGTRPGLCPPLCNAIDDRDLPTGVTITVNPANFDGVMKVGEKGYVYSGIQYKFNCIKGYQYASGKTEQTLICKGGDLKYYDAATGKNQATIDEATDIDINATIVSSNRVCANPISSSTVPEGCELHTKCHEETHYYENIDYSFGQKLICKGNVWVDQTGKVVVRSAIGKYTDDCKPGCKALTDSDMLNATYVQGPPVGSTLVHKNGETVIWSQGVVIVTQCKKLYARTEDDDRHNEPNSYICSAGNGWVNLRTNEAHQQPGQCEPMCVMPSLTTGTSFAQQLDDSLTLIVDHVRYVYSSIILRVKCDHGYELPKGGTYPNGEQQILCKGGNLGYYDIALGKSNVVPVACMKSGAPGCGLIKVSETNSEIVENGCELKDGLQNPGCKVVIKCKKGYYPDVTTVLEKSQQTLECKAGNDGWMDVKTQVKNTVAATCQPVCPELKNMDRIDVVQGPDEKDIVCLMFSC</sequence>
<evidence type="ECO:0000256" key="1">
    <source>
        <dbReference type="ARBA" id="ARBA00023157"/>
    </source>
</evidence>
<dbReference type="AlphaFoldDB" id="A0A914CF72"/>
<evidence type="ECO:0000259" key="2">
    <source>
        <dbReference type="Pfam" id="PF00084"/>
    </source>
</evidence>
<evidence type="ECO:0000313" key="4">
    <source>
        <dbReference type="WBParaSite" id="ACRNAN_scaffold10020.g15324.t1"/>
    </source>
</evidence>
<proteinExistence type="predicted"/>
<dbReference type="WBParaSite" id="ACRNAN_scaffold10020.g15324.t1">
    <property type="protein sequence ID" value="ACRNAN_scaffold10020.g15324.t1"/>
    <property type="gene ID" value="ACRNAN_scaffold10020.g15324"/>
</dbReference>
<protein>
    <submittedName>
        <fullName evidence="4">Sushi domain-containing protein</fullName>
    </submittedName>
</protein>
<dbReference type="Pfam" id="PF00084">
    <property type="entry name" value="Sushi"/>
    <property type="match status" value="1"/>
</dbReference>
<name>A0A914CF72_9BILA</name>
<keyword evidence="1" id="KW-1015">Disulfide bond</keyword>
<reference evidence="4" key="1">
    <citation type="submission" date="2022-11" db="UniProtKB">
        <authorList>
            <consortium name="WormBaseParasite"/>
        </authorList>
    </citation>
    <scope>IDENTIFICATION</scope>
</reference>
<evidence type="ECO:0000313" key="3">
    <source>
        <dbReference type="Proteomes" id="UP000887540"/>
    </source>
</evidence>